<evidence type="ECO:0000259" key="2">
    <source>
        <dbReference type="PROSITE" id="PS51456"/>
    </source>
</evidence>
<keyword evidence="1" id="KW-0518">Myosin</keyword>
<dbReference type="PROSITE" id="PS51456">
    <property type="entry name" value="MYOSIN_MOTOR"/>
    <property type="match status" value="1"/>
</dbReference>
<feature type="domain" description="Myosin motor" evidence="2">
    <location>
        <begin position="1"/>
        <end position="78"/>
    </location>
</feature>
<dbReference type="GO" id="GO:0003779">
    <property type="term" value="F:actin binding"/>
    <property type="evidence" value="ECO:0007669"/>
    <property type="project" value="UniProtKB-KW"/>
</dbReference>
<dbReference type="WBParaSite" id="ACAC_0000653901-mRNA-1">
    <property type="protein sequence ID" value="ACAC_0000653901-mRNA-1"/>
    <property type="gene ID" value="ACAC_0000653901"/>
</dbReference>
<dbReference type="AlphaFoldDB" id="A0A0K0D8Z4"/>
<organism evidence="3 4">
    <name type="scientific">Angiostrongylus cantonensis</name>
    <name type="common">Rat lungworm</name>
    <dbReference type="NCBI Taxonomy" id="6313"/>
    <lineage>
        <taxon>Eukaryota</taxon>
        <taxon>Metazoa</taxon>
        <taxon>Ecdysozoa</taxon>
        <taxon>Nematoda</taxon>
        <taxon>Chromadorea</taxon>
        <taxon>Rhabditida</taxon>
        <taxon>Rhabditina</taxon>
        <taxon>Rhabditomorpha</taxon>
        <taxon>Strongyloidea</taxon>
        <taxon>Metastrongylidae</taxon>
        <taxon>Angiostrongylus</taxon>
    </lineage>
</organism>
<dbReference type="SUPFAM" id="SSF52540">
    <property type="entry name" value="P-loop containing nucleoside triphosphate hydrolases"/>
    <property type="match status" value="1"/>
</dbReference>
<accession>A0A0K0D8Z4</accession>
<keyword evidence="1" id="KW-0505">Motor protein</keyword>
<dbReference type="GO" id="GO:0005524">
    <property type="term" value="F:ATP binding"/>
    <property type="evidence" value="ECO:0007669"/>
    <property type="project" value="InterPro"/>
</dbReference>
<name>A0A0K0D8Z4_ANGCA</name>
<dbReference type="Gene3D" id="1.20.58.530">
    <property type="match status" value="1"/>
</dbReference>
<dbReference type="InterPro" id="IPR051724">
    <property type="entry name" value="Actin_motor_Myosin"/>
</dbReference>
<dbReference type="GO" id="GO:0003774">
    <property type="term" value="F:cytoskeletal motor activity"/>
    <property type="evidence" value="ECO:0007669"/>
    <property type="project" value="InterPro"/>
</dbReference>
<dbReference type="GO" id="GO:0016459">
    <property type="term" value="C:myosin complex"/>
    <property type="evidence" value="ECO:0007669"/>
    <property type="project" value="UniProtKB-KW"/>
</dbReference>
<dbReference type="Pfam" id="PF00063">
    <property type="entry name" value="Myosin_head"/>
    <property type="match status" value="1"/>
</dbReference>
<comment type="caution">
    <text evidence="1">Lacks conserved residue(s) required for the propagation of feature annotation.</text>
</comment>
<protein>
    <submittedName>
        <fullName evidence="4">Myosin motor domain-containing protein</fullName>
    </submittedName>
</protein>
<evidence type="ECO:0000256" key="1">
    <source>
        <dbReference type="PROSITE-ProRule" id="PRU00782"/>
    </source>
</evidence>
<evidence type="ECO:0000313" key="4">
    <source>
        <dbReference type="WBParaSite" id="ACAC_0000653901-mRNA-1"/>
    </source>
</evidence>
<keyword evidence="1" id="KW-0009">Actin-binding</keyword>
<dbReference type="InterPro" id="IPR027417">
    <property type="entry name" value="P-loop_NTPase"/>
</dbReference>
<comment type="similarity">
    <text evidence="1">Belongs to the TRAFAC class myosin-kinesin ATPase superfamily. Myosin family.</text>
</comment>
<keyword evidence="3" id="KW-1185">Reference proteome</keyword>
<dbReference type="PANTHER" id="PTHR46049">
    <property type="entry name" value="AGAP003327-PA"/>
    <property type="match status" value="1"/>
</dbReference>
<dbReference type="InterPro" id="IPR001609">
    <property type="entry name" value="Myosin_head_motor_dom-like"/>
</dbReference>
<evidence type="ECO:0000313" key="3">
    <source>
        <dbReference type="Proteomes" id="UP000035642"/>
    </source>
</evidence>
<reference evidence="4" key="2">
    <citation type="submission" date="2017-02" db="UniProtKB">
        <authorList>
            <consortium name="WormBaseParasite"/>
        </authorList>
    </citation>
    <scope>IDENTIFICATION</scope>
</reference>
<proteinExistence type="inferred from homology"/>
<dbReference type="PANTHER" id="PTHR46049:SF5">
    <property type="entry name" value="PLECKSTRIN HOMOLOGY DOMAIN-CONTAINING FAMILY H MEMBER 3"/>
    <property type="match status" value="1"/>
</dbReference>
<dbReference type="Proteomes" id="UP000035642">
    <property type="component" value="Unassembled WGS sequence"/>
</dbReference>
<reference evidence="3" key="1">
    <citation type="submission" date="2012-09" db="EMBL/GenBank/DDBJ databases">
        <authorList>
            <person name="Martin A.A."/>
        </authorList>
    </citation>
    <scope>NUCLEOTIDE SEQUENCE</scope>
</reference>
<dbReference type="STRING" id="6313.A0A0K0D8Z4"/>
<sequence length="78" mass="8720">MKFVDNQETLKLIAGIPMNIFSLIDEESIFPKGTDQSMLDKLHSTHSNAPMYLKPKSELQKSFGVNHFAGAAFYNTKG</sequence>